<organism evidence="2 3">
    <name type="scientific">Thalassobaculum litoreum DSM 18839</name>
    <dbReference type="NCBI Taxonomy" id="1123362"/>
    <lineage>
        <taxon>Bacteria</taxon>
        <taxon>Pseudomonadati</taxon>
        <taxon>Pseudomonadota</taxon>
        <taxon>Alphaproteobacteria</taxon>
        <taxon>Rhodospirillales</taxon>
        <taxon>Thalassobaculaceae</taxon>
        <taxon>Thalassobaculum</taxon>
    </lineage>
</organism>
<dbReference type="OrthoDB" id="9811471at2"/>
<dbReference type="SUPFAM" id="SSF75304">
    <property type="entry name" value="Amidase signature (AS) enzymes"/>
    <property type="match status" value="1"/>
</dbReference>
<comment type="caution">
    <text evidence="2">The sequence shown here is derived from an EMBL/GenBank/DDBJ whole genome shotgun (WGS) entry which is preliminary data.</text>
</comment>
<dbReference type="Gene3D" id="3.90.1300.10">
    <property type="entry name" value="Amidase signature (AS) domain"/>
    <property type="match status" value="1"/>
</dbReference>
<dbReference type="PANTHER" id="PTHR11895">
    <property type="entry name" value="TRANSAMIDASE"/>
    <property type="match status" value="1"/>
</dbReference>
<dbReference type="PANTHER" id="PTHR11895:SF176">
    <property type="entry name" value="AMIDASE AMID-RELATED"/>
    <property type="match status" value="1"/>
</dbReference>
<dbReference type="EMBL" id="FNBW01000018">
    <property type="protein sequence ID" value="SDG45672.1"/>
    <property type="molecule type" value="Genomic_DNA"/>
</dbReference>
<dbReference type="AlphaFoldDB" id="A0A8G2BMB2"/>
<feature type="domain" description="Amidase" evidence="1">
    <location>
        <begin position="30"/>
        <end position="438"/>
    </location>
</feature>
<protein>
    <submittedName>
        <fullName evidence="2">Aspartyl-tRNA(Asn)/glutamyl-tRNA(Gln) amidotransferase subunit A</fullName>
    </submittedName>
</protein>
<keyword evidence="2" id="KW-0808">Transferase</keyword>
<accession>A0A8G2BMB2</accession>
<dbReference type="InterPro" id="IPR036928">
    <property type="entry name" value="AS_sf"/>
</dbReference>
<dbReference type="Proteomes" id="UP000198615">
    <property type="component" value="Unassembled WGS sequence"/>
</dbReference>
<dbReference type="RefSeq" id="WP_093153947.1">
    <property type="nucleotide sequence ID" value="NZ_FNBW01000018.1"/>
</dbReference>
<dbReference type="InterPro" id="IPR000120">
    <property type="entry name" value="Amidase"/>
</dbReference>
<proteinExistence type="predicted"/>
<evidence type="ECO:0000313" key="3">
    <source>
        <dbReference type="Proteomes" id="UP000198615"/>
    </source>
</evidence>
<evidence type="ECO:0000259" key="1">
    <source>
        <dbReference type="Pfam" id="PF01425"/>
    </source>
</evidence>
<dbReference type="PROSITE" id="PS00571">
    <property type="entry name" value="AMIDASES"/>
    <property type="match status" value="1"/>
</dbReference>
<sequence length="461" mass="48312">MSKTLKDYFEHGIAAYAQDLREGKVTAVAAVKACLARIEAYDGKLGAFMVVDGERALKAAKAIDALLASGVDLGPLMGVPIGVKDIIALDGLPITNGSKMKSEHLTGPEGTIMQRLKAAGCIPIGKTKTVEFALGATGVNEARGTPWNPWDANTHRIPGGSSSGSAVATAAGLCGFALGTDTGGSVRIPACFTGLFGHKTTVGLWPTDGVFPLSPTLDSIGPLTRNAGDAALIHAVITGQDIPMPARLEGLRLGRPTNYFFEDLDDQVAGTVESAIVALSAAGVEIVDIEIPEAAERARLFPAIVPPELIARLTPDGFNKARPKMDPVTADRAAHGLEVSAVEHLAAQYRRVELERIADARFAGLDGWISPTCPFVPMPVENLKHPEEAARGSLSSRNTQPANIFRLCSSSLPIHQFGAALPVGLQLMCPNGDDARLLSISMAMESVLGAGKAPDMSGFRK</sequence>
<keyword evidence="3" id="KW-1185">Reference proteome</keyword>
<reference evidence="2 3" key="1">
    <citation type="submission" date="2016-10" db="EMBL/GenBank/DDBJ databases">
        <authorList>
            <person name="Varghese N."/>
            <person name="Submissions S."/>
        </authorList>
    </citation>
    <scope>NUCLEOTIDE SEQUENCE [LARGE SCALE GENOMIC DNA]</scope>
    <source>
        <strain evidence="2 3">DSM 18839</strain>
    </source>
</reference>
<gene>
    <name evidence="2" type="ORF">SAMN05660686_04461</name>
</gene>
<dbReference type="Pfam" id="PF01425">
    <property type="entry name" value="Amidase"/>
    <property type="match status" value="1"/>
</dbReference>
<dbReference type="InterPro" id="IPR023631">
    <property type="entry name" value="Amidase_dom"/>
</dbReference>
<evidence type="ECO:0000313" key="2">
    <source>
        <dbReference type="EMBL" id="SDG45672.1"/>
    </source>
</evidence>
<name>A0A8G2BMB2_9PROT</name>
<dbReference type="GO" id="GO:0016740">
    <property type="term" value="F:transferase activity"/>
    <property type="evidence" value="ECO:0007669"/>
    <property type="project" value="UniProtKB-KW"/>
</dbReference>
<dbReference type="InterPro" id="IPR020556">
    <property type="entry name" value="Amidase_CS"/>
</dbReference>